<feature type="transmembrane region" description="Helical" evidence="8">
    <location>
        <begin position="360"/>
        <end position="386"/>
    </location>
</feature>
<evidence type="ECO:0000256" key="3">
    <source>
        <dbReference type="ARBA" id="ARBA00022692"/>
    </source>
</evidence>
<keyword evidence="3 8" id="KW-0812">Transmembrane</keyword>
<name>A0ABP3HD63_9ACTN</name>
<evidence type="ECO:0000256" key="4">
    <source>
        <dbReference type="ARBA" id="ARBA00022989"/>
    </source>
</evidence>
<keyword evidence="4 8" id="KW-1133">Transmembrane helix</keyword>
<dbReference type="PANTHER" id="PTHR30509:SF9">
    <property type="entry name" value="MULTIDRUG RESISTANCE PROTEIN MDTO"/>
    <property type="match status" value="1"/>
</dbReference>
<dbReference type="Pfam" id="PF13515">
    <property type="entry name" value="FUSC_2"/>
    <property type="match status" value="1"/>
</dbReference>
<evidence type="ECO:0000256" key="7">
    <source>
        <dbReference type="SAM" id="MobiDB-lite"/>
    </source>
</evidence>
<feature type="transmembrane region" description="Helical" evidence="8">
    <location>
        <begin position="429"/>
        <end position="447"/>
    </location>
</feature>
<evidence type="ECO:0000313" key="11">
    <source>
        <dbReference type="Proteomes" id="UP001500063"/>
    </source>
</evidence>
<dbReference type="InterPro" id="IPR049453">
    <property type="entry name" value="Memb_transporter_dom"/>
</dbReference>
<evidence type="ECO:0000256" key="2">
    <source>
        <dbReference type="ARBA" id="ARBA00022475"/>
    </source>
</evidence>
<feature type="compositionally biased region" description="Gly residues" evidence="7">
    <location>
        <begin position="276"/>
        <end position="288"/>
    </location>
</feature>
<keyword evidence="2" id="KW-1003">Cell membrane</keyword>
<evidence type="ECO:0000256" key="6">
    <source>
        <dbReference type="ARBA" id="ARBA00043993"/>
    </source>
</evidence>
<dbReference type="RefSeq" id="WP_344120962.1">
    <property type="nucleotide sequence ID" value="NZ_BAAABW010000026.1"/>
</dbReference>
<dbReference type="PANTHER" id="PTHR30509">
    <property type="entry name" value="P-HYDROXYBENZOIC ACID EFFLUX PUMP SUBUNIT-RELATED"/>
    <property type="match status" value="1"/>
</dbReference>
<evidence type="ECO:0000313" key="10">
    <source>
        <dbReference type="EMBL" id="GAA0365386.1"/>
    </source>
</evidence>
<feature type="transmembrane region" description="Helical" evidence="8">
    <location>
        <begin position="303"/>
        <end position="324"/>
    </location>
</feature>
<feature type="transmembrane region" description="Helical" evidence="8">
    <location>
        <begin position="78"/>
        <end position="111"/>
    </location>
</feature>
<keyword evidence="5 8" id="KW-0472">Membrane</keyword>
<comment type="caution">
    <text evidence="10">The sequence shown here is derived from an EMBL/GenBank/DDBJ whole genome shotgun (WGS) entry which is preliminary data.</text>
</comment>
<proteinExistence type="inferred from homology"/>
<reference evidence="11" key="1">
    <citation type="journal article" date="2019" name="Int. J. Syst. Evol. Microbiol.">
        <title>The Global Catalogue of Microorganisms (GCM) 10K type strain sequencing project: providing services to taxonomists for standard genome sequencing and annotation.</title>
        <authorList>
            <consortium name="The Broad Institute Genomics Platform"/>
            <consortium name="The Broad Institute Genome Sequencing Center for Infectious Disease"/>
            <person name="Wu L."/>
            <person name="Ma J."/>
        </authorList>
    </citation>
    <scope>NUCLEOTIDE SEQUENCE [LARGE SCALE GENOMIC DNA]</scope>
    <source>
        <strain evidence="11">JCM 4565</strain>
    </source>
</reference>
<evidence type="ECO:0000256" key="5">
    <source>
        <dbReference type="ARBA" id="ARBA00023136"/>
    </source>
</evidence>
<sequence length="540" mass="56243">MPEQTTRRLPLRGTLRLNRAGDIWHKPAFSAVSAIAVPDGVLLATDRLDLALYTSAGALCALYGHARPYAARGRALAGVVLGMAAGVGVALTAASLTGSVALLVVVAALLAAVQKTLCDAFRTGPPGSIVLTFVSSTACFVPQRPGEVPFHVGLVLACGAFAWLICMAPRLVRPYGPERIATARALEAAARLLRADTDAAPRARHTATALTNAARAELRRAPSRRRDGAGVLAALELLLVRAESAAADRPGSASEAELYDAWARDLRKGRALPGETTGGGEAPGGRPSGGPTALDRLRPGSPLLLLGARVLAGCVLAGWASAAVGIGHPYWAVVTAASVFQANSALSWQRAVQRVLGNLLGLLLFTALLPVARTGPLAMVVLSVALQFGAEALITRNYWLATVCVTPMSLLLGEFAGSHPARPLVGDRWADTLVGAAVALLACALITDRRRADRVDAAVDRVAEARTTALALLDAPHSAHEAGRARDRLATALVELRETADAAAGEWRRRALPQGHVERAERDGHHALAALARRFATAAA</sequence>
<accession>A0ABP3HD63</accession>
<comment type="similarity">
    <text evidence="6">Belongs to the YccS/YhfK family.</text>
</comment>
<evidence type="ECO:0000256" key="1">
    <source>
        <dbReference type="ARBA" id="ARBA00004651"/>
    </source>
</evidence>
<gene>
    <name evidence="10" type="ORF">GCM10010319_49120</name>
</gene>
<feature type="transmembrane region" description="Helical" evidence="8">
    <location>
        <begin position="150"/>
        <end position="172"/>
    </location>
</feature>
<dbReference type="Proteomes" id="UP001500063">
    <property type="component" value="Unassembled WGS sequence"/>
</dbReference>
<feature type="domain" description="Integral membrane bound transporter" evidence="9">
    <location>
        <begin position="316"/>
        <end position="442"/>
    </location>
</feature>
<evidence type="ECO:0000259" key="9">
    <source>
        <dbReference type="Pfam" id="PF13515"/>
    </source>
</evidence>
<organism evidence="10 11">
    <name type="scientific">Streptomyces blastmyceticus</name>
    <dbReference type="NCBI Taxonomy" id="68180"/>
    <lineage>
        <taxon>Bacteria</taxon>
        <taxon>Bacillati</taxon>
        <taxon>Actinomycetota</taxon>
        <taxon>Actinomycetes</taxon>
        <taxon>Kitasatosporales</taxon>
        <taxon>Streptomycetaceae</taxon>
        <taxon>Streptomyces</taxon>
    </lineage>
</organism>
<feature type="region of interest" description="Disordered" evidence="7">
    <location>
        <begin position="270"/>
        <end position="293"/>
    </location>
</feature>
<feature type="transmembrane region" description="Helical" evidence="8">
    <location>
        <begin position="398"/>
        <end position="417"/>
    </location>
</feature>
<protein>
    <submittedName>
        <fullName evidence="10">FUSC family protein</fullName>
    </submittedName>
</protein>
<evidence type="ECO:0000256" key="8">
    <source>
        <dbReference type="SAM" id="Phobius"/>
    </source>
</evidence>
<dbReference type="EMBL" id="BAAABW010000026">
    <property type="protein sequence ID" value="GAA0365386.1"/>
    <property type="molecule type" value="Genomic_DNA"/>
</dbReference>
<keyword evidence="11" id="KW-1185">Reference proteome</keyword>
<comment type="subcellular location">
    <subcellularLocation>
        <location evidence="1">Cell membrane</location>
        <topology evidence="1">Multi-pass membrane protein</topology>
    </subcellularLocation>
</comment>